<evidence type="ECO:0000259" key="5">
    <source>
        <dbReference type="Pfam" id="PF00389"/>
    </source>
</evidence>
<dbReference type="KEGG" id="orm:HTY61_18595"/>
<evidence type="ECO:0000256" key="3">
    <source>
        <dbReference type="ARBA" id="ARBA00023027"/>
    </source>
</evidence>
<dbReference type="EMBL" id="CP054836">
    <property type="protein sequence ID" value="QKV20745.1"/>
    <property type="molecule type" value="Genomic_DNA"/>
</dbReference>
<protein>
    <submittedName>
        <fullName evidence="7">2-hydroxyacid dehydrogenase</fullName>
    </submittedName>
</protein>
<keyword evidence="8" id="KW-1185">Reference proteome</keyword>
<dbReference type="InterPro" id="IPR029752">
    <property type="entry name" value="D-isomer_DH_CS1"/>
</dbReference>
<dbReference type="PANTHER" id="PTHR10996">
    <property type="entry name" value="2-HYDROXYACID DEHYDROGENASE-RELATED"/>
    <property type="match status" value="1"/>
</dbReference>
<dbReference type="GO" id="GO:0005829">
    <property type="term" value="C:cytosol"/>
    <property type="evidence" value="ECO:0007669"/>
    <property type="project" value="TreeGrafter"/>
</dbReference>
<dbReference type="SUPFAM" id="SSF51735">
    <property type="entry name" value="NAD(P)-binding Rossmann-fold domains"/>
    <property type="match status" value="1"/>
</dbReference>
<dbReference type="InterPro" id="IPR036291">
    <property type="entry name" value="NAD(P)-bd_dom_sf"/>
</dbReference>
<comment type="similarity">
    <text evidence="4">Belongs to the D-isomer specific 2-hydroxyacid dehydrogenase family.</text>
</comment>
<dbReference type="InterPro" id="IPR006140">
    <property type="entry name" value="D-isomer_DH_NAD-bd"/>
</dbReference>
<dbReference type="InterPro" id="IPR050223">
    <property type="entry name" value="D-isomer_2-hydroxyacid_DH"/>
</dbReference>
<feature type="domain" description="D-isomer specific 2-hydroxyacid dehydrogenase NAD-binding" evidence="6">
    <location>
        <begin position="107"/>
        <end position="281"/>
    </location>
</feature>
<keyword evidence="2 4" id="KW-0560">Oxidoreductase</keyword>
<dbReference type="SUPFAM" id="SSF52283">
    <property type="entry name" value="Formate/glycerate dehydrogenase catalytic domain-like"/>
    <property type="match status" value="1"/>
</dbReference>
<evidence type="ECO:0000256" key="4">
    <source>
        <dbReference type="RuleBase" id="RU003719"/>
    </source>
</evidence>
<dbReference type="CDD" id="cd12156">
    <property type="entry name" value="HPPR"/>
    <property type="match status" value="1"/>
</dbReference>
<dbReference type="InterPro" id="IPR006139">
    <property type="entry name" value="D-isomer_2_OHA_DH_cat_dom"/>
</dbReference>
<sequence length="324" mass="34987">MKTLRVAMPAAFDPRARDRIAGEFDALTLERPDPALVPAELRESIRGLAAGLSPDWIPVIDALPSLEIIANFGVGYDPKSSLHAIERGIVVTHTPGVLDEEVADTAVALLLNTVREFYSAEEWLRQGRWTGEGNYRLTPLTLRDRTVGIYGLGRIGKAIARRLEAFGLSIRYHNRSRATDVAYPYHDTLLDLAEAVDTLVCVVPGTPETRHTVNAQVLEALGPNGVLVNIGRGTVIDEAALVAALSKGTIAGAGLDVFENEPDVPEELIAMRNVCLLPHVGSASVHTRGLMGDLVADNLVSWFSKGETLTAVPEARHLAKRSGR</sequence>
<dbReference type="GO" id="GO:0016618">
    <property type="term" value="F:hydroxypyruvate reductase [NAD(P)H] activity"/>
    <property type="evidence" value="ECO:0007669"/>
    <property type="project" value="TreeGrafter"/>
</dbReference>
<dbReference type="PROSITE" id="PS00065">
    <property type="entry name" value="D_2_HYDROXYACID_DH_1"/>
    <property type="match status" value="1"/>
</dbReference>
<evidence type="ECO:0000313" key="7">
    <source>
        <dbReference type="EMBL" id="QKV20745.1"/>
    </source>
</evidence>
<dbReference type="PANTHER" id="PTHR10996:SF178">
    <property type="entry name" value="2-HYDROXYACID DEHYDROGENASE YGL185C-RELATED"/>
    <property type="match status" value="1"/>
</dbReference>
<accession>A0A6N1VLP1</accession>
<keyword evidence="1" id="KW-0521">NADP</keyword>
<gene>
    <name evidence="7" type="ORF">HTY61_18595</name>
</gene>
<proteinExistence type="inferred from homology"/>
<dbReference type="FunFam" id="3.40.50.720:FF:000213">
    <property type="entry name" value="Putative 2-hydroxyacid dehydrogenase"/>
    <property type="match status" value="1"/>
</dbReference>
<evidence type="ECO:0000259" key="6">
    <source>
        <dbReference type="Pfam" id="PF02826"/>
    </source>
</evidence>
<name>A0A6N1VLP1_9HYPH</name>
<dbReference type="Gene3D" id="3.40.50.720">
    <property type="entry name" value="NAD(P)-binding Rossmann-like Domain"/>
    <property type="match status" value="2"/>
</dbReference>
<reference evidence="7 8" key="1">
    <citation type="submission" date="2020-06" db="EMBL/GenBank/DDBJ databases">
        <title>Oricola thermophila sp. nov. isolated from a tidal sediments.</title>
        <authorList>
            <person name="Kwon K.K."/>
            <person name="Yang S.-H."/>
            <person name="Park M.-J."/>
        </authorList>
    </citation>
    <scope>NUCLEOTIDE SEQUENCE [LARGE SCALE GENOMIC DNA]</scope>
    <source>
        <strain evidence="7 8">MEBiC13590</strain>
    </source>
</reference>
<evidence type="ECO:0000313" key="8">
    <source>
        <dbReference type="Proteomes" id="UP000509367"/>
    </source>
</evidence>
<dbReference type="Pfam" id="PF00389">
    <property type="entry name" value="2-Hacid_dh"/>
    <property type="match status" value="1"/>
</dbReference>
<dbReference type="GO" id="GO:0030267">
    <property type="term" value="F:glyoxylate reductase (NADPH) activity"/>
    <property type="evidence" value="ECO:0007669"/>
    <property type="project" value="TreeGrafter"/>
</dbReference>
<dbReference type="Pfam" id="PF02826">
    <property type="entry name" value="2-Hacid_dh_C"/>
    <property type="match status" value="1"/>
</dbReference>
<keyword evidence="3" id="KW-0520">NAD</keyword>
<dbReference type="Proteomes" id="UP000509367">
    <property type="component" value="Chromosome"/>
</dbReference>
<evidence type="ECO:0000256" key="1">
    <source>
        <dbReference type="ARBA" id="ARBA00022857"/>
    </source>
</evidence>
<feature type="domain" description="D-isomer specific 2-hydroxyacid dehydrogenase catalytic" evidence="5">
    <location>
        <begin position="59"/>
        <end position="312"/>
    </location>
</feature>
<organism evidence="7 8">
    <name type="scientific">Oricola thermophila</name>
    <dbReference type="NCBI Taxonomy" id="2742145"/>
    <lineage>
        <taxon>Bacteria</taxon>
        <taxon>Pseudomonadati</taxon>
        <taxon>Pseudomonadota</taxon>
        <taxon>Alphaproteobacteria</taxon>
        <taxon>Hyphomicrobiales</taxon>
        <taxon>Ahrensiaceae</taxon>
        <taxon>Oricola</taxon>
    </lineage>
</organism>
<dbReference type="GO" id="GO:0051287">
    <property type="term" value="F:NAD binding"/>
    <property type="evidence" value="ECO:0007669"/>
    <property type="project" value="InterPro"/>
</dbReference>
<dbReference type="AlphaFoldDB" id="A0A6N1VLP1"/>
<evidence type="ECO:0000256" key="2">
    <source>
        <dbReference type="ARBA" id="ARBA00023002"/>
    </source>
</evidence>
<dbReference type="RefSeq" id="WP_175278635.1">
    <property type="nucleotide sequence ID" value="NZ_CP054836.1"/>
</dbReference>